<dbReference type="InterPro" id="IPR033375">
    <property type="entry name" value="Cggbp1"/>
</dbReference>
<reference evidence="1" key="1">
    <citation type="submission" date="2019-06" db="EMBL/GenBank/DDBJ databases">
        <authorList>
            <consortium name="Wellcome Sanger Institute Data Sharing"/>
        </authorList>
    </citation>
    <scope>NUCLEOTIDE SEQUENCE [LARGE SCALE GENOMIC DNA]</scope>
</reference>
<reference evidence="1" key="3">
    <citation type="submission" date="2025-09" db="UniProtKB">
        <authorList>
            <consortium name="Ensembl"/>
        </authorList>
    </citation>
    <scope>IDENTIFICATION</scope>
</reference>
<dbReference type="Proteomes" id="UP000472263">
    <property type="component" value="Chromosome 15"/>
</dbReference>
<accession>A0A667YJ63</accession>
<dbReference type="PANTHER" id="PTHR32344:SF1">
    <property type="entry name" value="U1-TYPE DOMAIN-CONTAINING PROTEIN"/>
    <property type="match status" value="1"/>
</dbReference>
<dbReference type="GeneTree" id="ENSGT00940000177189"/>
<dbReference type="GO" id="GO:0005634">
    <property type="term" value="C:nucleus"/>
    <property type="evidence" value="ECO:0007669"/>
    <property type="project" value="InterPro"/>
</dbReference>
<dbReference type="PANTHER" id="PTHR32344">
    <property type="entry name" value="U1-TYPE DOMAIN-CONTAINING PROTEIN"/>
    <property type="match status" value="1"/>
</dbReference>
<evidence type="ECO:0000313" key="1">
    <source>
        <dbReference type="Ensembl" id="ENSMMDP00005021281.1"/>
    </source>
</evidence>
<proteinExistence type="predicted"/>
<dbReference type="InParanoid" id="A0A667YJ63"/>
<sequence>AICFSVTMPPQLHRRCVWLLQRPLPRAEQFPGDFYVSGELLFCKFCQHSVNWRRKNTCDDHLLSKSHATTSLQRSIISATFKSSDSRKEFEDFVAMCAEADIALEKMTKLRPFLKKYCRQGGALPENVSSLRQVHLPQVFEQHTLYYQKYSFTCLYSYYELKCHPIPNP</sequence>
<reference evidence="1" key="2">
    <citation type="submission" date="2025-08" db="UniProtKB">
        <authorList>
            <consortium name="Ensembl"/>
        </authorList>
    </citation>
    <scope>IDENTIFICATION</scope>
</reference>
<dbReference type="GO" id="GO:0006357">
    <property type="term" value="P:regulation of transcription by RNA polymerase II"/>
    <property type="evidence" value="ECO:0007669"/>
    <property type="project" value="InterPro"/>
</dbReference>
<dbReference type="AlphaFoldDB" id="A0A667YJ63"/>
<name>A0A667YJ63_9TELE</name>
<evidence type="ECO:0000313" key="2">
    <source>
        <dbReference type="Proteomes" id="UP000472263"/>
    </source>
</evidence>
<evidence type="ECO:0008006" key="3">
    <source>
        <dbReference type="Google" id="ProtNLM"/>
    </source>
</evidence>
<protein>
    <recommendedName>
        <fullName evidence="3">U1-type domain-containing protein</fullName>
    </recommendedName>
</protein>
<dbReference type="Ensembl" id="ENSMMDT00005021767.1">
    <property type="protein sequence ID" value="ENSMMDP00005021281.1"/>
    <property type="gene ID" value="ENSMMDG00005010415.1"/>
</dbReference>
<organism evidence="1 2">
    <name type="scientific">Myripristis murdjan</name>
    <name type="common">pinecone soldierfish</name>
    <dbReference type="NCBI Taxonomy" id="586833"/>
    <lineage>
        <taxon>Eukaryota</taxon>
        <taxon>Metazoa</taxon>
        <taxon>Chordata</taxon>
        <taxon>Craniata</taxon>
        <taxon>Vertebrata</taxon>
        <taxon>Euteleostomi</taxon>
        <taxon>Actinopterygii</taxon>
        <taxon>Neopterygii</taxon>
        <taxon>Teleostei</taxon>
        <taxon>Neoteleostei</taxon>
        <taxon>Acanthomorphata</taxon>
        <taxon>Holocentriformes</taxon>
        <taxon>Holocentridae</taxon>
        <taxon>Myripristis</taxon>
    </lineage>
</organism>
<keyword evidence="2" id="KW-1185">Reference proteome</keyword>
<dbReference type="GO" id="GO:0003690">
    <property type="term" value="F:double-stranded DNA binding"/>
    <property type="evidence" value="ECO:0007669"/>
    <property type="project" value="InterPro"/>
</dbReference>